<accession>A0ABM6SRW8</accession>
<dbReference type="PANTHER" id="PTHR14084:SF0">
    <property type="entry name" value="KYNURENINASE"/>
    <property type="match status" value="1"/>
</dbReference>
<comment type="catalytic activity">
    <reaction evidence="4 6">
        <text>L-kynurenine + H2O = anthranilate + L-alanine + H(+)</text>
        <dbReference type="Rhea" id="RHEA:16813"/>
        <dbReference type="ChEBI" id="CHEBI:15377"/>
        <dbReference type="ChEBI" id="CHEBI:15378"/>
        <dbReference type="ChEBI" id="CHEBI:16567"/>
        <dbReference type="ChEBI" id="CHEBI:57959"/>
        <dbReference type="ChEBI" id="CHEBI:57972"/>
        <dbReference type="EC" id="3.7.1.3"/>
    </reaction>
</comment>
<evidence type="ECO:0000256" key="6">
    <source>
        <dbReference type="PIRNR" id="PIRNR038800"/>
    </source>
</evidence>
<comment type="pathway">
    <text evidence="4 6">Amino-acid degradation; L-kynurenine degradation; L-alanine and anthranilate from L-kynurenine: step 1/1.</text>
</comment>
<dbReference type="PIRSF" id="PIRSF038800">
    <property type="entry name" value="KYNU"/>
    <property type="match status" value="1"/>
</dbReference>
<feature type="binding site" evidence="4">
    <location>
        <position position="101"/>
    </location>
    <ligand>
        <name>pyridoxal 5'-phosphate</name>
        <dbReference type="ChEBI" id="CHEBI:597326"/>
    </ligand>
</feature>
<gene>
    <name evidence="4 7" type="primary">kynU</name>
    <name evidence="7" type="ORF">C4B68_18575</name>
</gene>
<evidence type="ECO:0000256" key="3">
    <source>
        <dbReference type="ARBA" id="ARBA00022898"/>
    </source>
</evidence>
<keyword evidence="3 4" id="KW-0663">Pyridoxal phosphate</keyword>
<comment type="catalytic activity">
    <reaction evidence="6">
        <text>3-hydroxy-L-kynurenine + H2O = 3-hydroxyanthranilate + L-alanine + H(+)</text>
        <dbReference type="Rhea" id="RHEA:25143"/>
        <dbReference type="ChEBI" id="CHEBI:15377"/>
        <dbReference type="ChEBI" id="CHEBI:15378"/>
        <dbReference type="ChEBI" id="CHEBI:36559"/>
        <dbReference type="ChEBI" id="CHEBI:57972"/>
        <dbReference type="ChEBI" id="CHEBI:58125"/>
        <dbReference type="EC" id="3.7.1.3"/>
    </reaction>
</comment>
<feature type="binding site" evidence="4">
    <location>
        <position position="231"/>
    </location>
    <ligand>
        <name>pyridoxal 5'-phosphate</name>
        <dbReference type="ChEBI" id="CHEBI:597326"/>
    </ligand>
</feature>
<comment type="function">
    <text evidence="4 6">Catalyzes the cleavage of L-kynurenine (L-Kyn) and L-3-hydroxykynurenine (L-3OHKyn) into anthranilic acid (AA) and 3-hydroxyanthranilic acid (3-OHAA), respectively.</text>
</comment>
<proteinExistence type="inferred from homology"/>
<dbReference type="HAMAP" id="MF_01970">
    <property type="entry name" value="Kynureninase"/>
    <property type="match status" value="1"/>
</dbReference>
<dbReference type="InterPro" id="IPR010111">
    <property type="entry name" value="Kynureninase"/>
</dbReference>
<reference evidence="7 8" key="1">
    <citation type="submission" date="2018-02" db="EMBL/GenBank/DDBJ databases">
        <title>Complete genome sequence of Streptomyces dengpaensis, the producer of angucyclines.</title>
        <authorList>
            <person name="Yumei L."/>
        </authorList>
    </citation>
    <scope>NUCLEOTIDE SEQUENCE [LARGE SCALE GENOMIC DNA]</scope>
    <source>
        <strain evidence="7 8">XZHG99</strain>
    </source>
</reference>
<name>A0ABM6SRW8_9ACTN</name>
<evidence type="ECO:0000313" key="7">
    <source>
        <dbReference type="EMBL" id="AVH57449.1"/>
    </source>
</evidence>
<feature type="binding site" evidence="4">
    <location>
        <position position="287"/>
    </location>
    <ligand>
        <name>pyridoxal 5'-phosphate</name>
        <dbReference type="ChEBI" id="CHEBI:597326"/>
    </ligand>
</feature>
<dbReference type="SUPFAM" id="SSF53383">
    <property type="entry name" value="PLP-dependent transferases"/>
    <property type="match status" value="1"/>
</dbReference>
<dbReference type="Proteomes" id="UP000238413">
    <property type="component" value="Chromosome"/>
</dbReference>
<comment type="pathway">
    <text evidence="4 6">Cofactor biosynthesis; NAD(+) biosynthesis; quinolinate from L-kynurenine: step 2/3.</text>
</comment>
<evidence type="ECO:0000256" key="5">
    <source>
        <dbReference type="NCBIfam" id="TIGR01814"/>
    </source>
</evidence>
<dbReference type="Gene3D" id="3.90.1150.10">
    <property type="entry name" value="Aspartate Aminotransferase, domain 1"/>
    <property type="match status" value="1"/>
</dbReference>
<comment type="similarity">
    <text evidence="4 6">Belongs to the kynureninase family.</text>
</comment>
<dbReference type="PANTHER" id="PTHR14084">
    <property type="entry name" value="KYNURENINASE"/>
    <property type="match status" value="1"/>
</dbReference>
<comment type="caution">
    <text evidence="4">Lacks conserved residue(s) required for the propagation of feature annotation.</text>
</comment>
<feature type="binding site" evidence="4">
    <location>
        <position position="209"/>
    </location>
    <ligand>
        <name>pyridoxal 5'-phosphate</name>
        <dbReference type="ChEBI" id="CHEBI:597326"/>
    </ligand>
</feature>
<dbReference type="Pfam" id="PF22580">
    <property type="entry name" value="KYNU_C"/>
    <property type="match status" value="1"/>
</dbReference>
<feature type="binding site" evidence="4">
    <location>
        <position position="261"/>
    </location>
    <ligand>
        <name>pyridoxal 5'-phosphate</name>
        <dbReference type="ChEBI" id="CHEBI:597326"/>
    </ligand>
</feature>
<organism evidence="7 8">
    <name type="scientific">Streptomyces dengpaensis</name>
    <dbReference type="NCBI Taxonomy" id="2049881"/>
    <lineage>
        <taxon>Bacteria</taxon>
        <taxon>Bacillati</taxon>
        <taxon>Actinomycetota</taxon>
        <taxon>Actinomycetes</taxon>
        <taxon>Kitasatosporales</taxon>
        <taxon>Streptomycetaceae</taxon>
        <taxon>Streptomyces</taxon>
    </lineage>
</organism>
<dbReference type="NCBIfam" id="TIGR01814">
    <property type="entry name" value="kynureninase"/>
    <property type="match status" value="1"/>
</dbReference>
<feature type="binding site" evidence="4">
    <location>
        <begin position="137"/>
        <end position="140"/>
    </location>
    <ligand>
        <name>pyridoxal 5'-phosphate</name>
        <dbReference type="ChEBI" id="CHEBI:597326"/>
    </ligand>
</feature>
<dbReference type="InterPro" id="IPR015424">
    <property type="entry name" value="PyrdxlP-dep_Trfase"/>
</dbReference>
<dbReference type="RefSeq" id="WP_099504849.1">
    <property type="nucleotide sequence ID" value="NZ_CP026652.1"/>
</dbReference>
<dbReference type="EMBL" id="CP026652">
    <property type="protein sequence ID" value="AVH57449.1"/>
    <property type="molecule type" value="Genomic_DNA"/>
</dbReference>
<evidence type="ECO:0000313" key="8">
    <source>
        <dbReference type="Proteomes" id="UP000238413"/>
    </source>
</evidence>
<comment type="cofactor">
    <cofactor evidence="4 6">
        <name>pyridoxal 5'-phosphate</name>
        <dbReference type="ChEBI" id="CHEBI:597326"/>
    </cofactor>
</comment>
<evidence type="ECO:0000256" key="2">
    <source>
        <dbReference type="ARBA" id="ARBA00022801"/>
    </source>
</evidence>
<evidence type="ECO:0000256" key="4">
    <source>
        <dbReference type="HAMAP-Rule" id="MF_01970"/>
    </source>
</evidence>
<dbReference type="Gene3D" id="3.40.640.10">
    <property type="entry name" value="Type I PLP-dependent aspartate aminotransferase-like (Major domain)"/>
    <property type="match status" value="1"/>
</dbReference>
<feature type="binding site" evidence="4">
    <location>
        <position position="102"/>
    </location>
    <ligand>
        <name>pyridoxal 5'-phosphate</name>
        <dbReference type="ChEBI" id="CHEBI:597326"/>
    </ligand>
</feature>
<comment type="subunit">
    <text evidence="4 6">Homodimer.</text>
</comment>
<dbReference type="EC" id="3.7.1.3" evidence="4 5"/>
<keyword evidence="8" id="KW-1185">Reference proteome</keyword>
<dbReference type="InterPro" id="IPR015422">
    <property type="entry name" value="PyrdxlP-dep_Trfase_small"/>
</dbReference>
<evidence type="ECO:0000256" key="1">
    <source>
        <dbReference type="ARBA" id="ARBA00022642"/>
    </source>
</evidence>
<protein>
    <recommendedName>
        <fullName evidence="4 5">Kynureninase</fullName>
        <ecNumber evidence="4 5">3.7.1.3</ecNumber>
    </recommendedName>
    <alternativeName>
        <fullName evidence="4">L-kynurenine hydrolase</fullName>
    </alternativeName>
</protein>
<keyword evidence="2 4" id="KW-0378">Hydrolase</keyword>
<feature type="binding site" evidence="4">
    <location>
        <position position="206"/>
    </location>
    <ligand>
        <name>pyridoxal 5'-phosphate</name>
        <dbReference type="ChEBI" id="CHEBI:597326"/>
    </ligand>
</feature>
<dbReference type="InterPro" id="IPR015421">
    <property type="entry name" value="PyrdxlP-dep_Trfase_major"/>
</dbReference>
<feature type="modified residue" description="N6-(pyridoxal phosphate)lysine" evidence="4">
    <location>
        <position position="232"/>
    </location>
</feature>
<sequence>MSEVAVSPSAKAEKLDAADELAALCSEFVLDDVVYLDGNSLGALPVGVPGRVDDVVRHQWGELRIRSWEESGWWTAPERVGDRIAPLVGAAPGQIVVGDSTSVNVFKALVGAVRLAGGGGGGGGGGRDEILVDATTFPTDGYIAGSAARLTGCELRPVAPAEVPGAVGPRTAAVLLNHVDYRTGRLHDLPSLTSAIHAAGALSVWDLCHSAGALPVGLDEHGVDLAVGCTYKYLNGGPGSPAYLYVRSDLQERFDSPLPGWNSHADPFGMSPSYAPAPGALRGRVGTPDILSMLALEAALEVWEGVSIDSVRRKSLALTDFFLECVSAYVPEGRVESLTPAAHAERGSQVALRCADAGSVMKRLIERGVVGDFRHPDVLRFGFTPLYVGFGDVERAARVLGETLG</sequence>
<keyword evidence="1 4" id="KW-0662">Pyridine nucleotide biosynthesis</keyword>